<keyword evidence="1" id="KW-0472">Membrane</keyword>
<evidence type="ECO:0000256" key="1">
    <source>
        <dbReference type="SAM" id="Phobius"/>
    </source>
</evidence>
<dbReference type="Proteomes" id="UP000476055">
    <property type="component" value="Unassembled WGS sequence"/>
</dbReference>
<dbReference type="EMBL" id="VUMU01000016">
    <property type="protein sequence ID" value="MST58889.1"/>
    <property type="molecule type" value="Genomic_DNA"/>
</dbReference>
<comment type="caution">
    <text evidence="2">The sequence shown here is derived from an EMBL/GenBank/DDBJ whole genome shotgun (WGS) entry which is preliminary data.</text>
</comment>
<evidence type="ECO:0000313" key="2">
    <source>
        <dbReference type="EMBL" id="MST58889.1"/>
    </source>
</evidence>
<organism evidence="2 3">
    <name type="scientific">Waltera intestinalis</name>
    <dbReference type="NCBI Taxonomy" id="2606635"/>
    <lineage>
        <taxon>Bacteria</taxon>
        <taxon>Bacillati</taxon>
        <taxon>Bacillota</taxon>
        <taxon>Clostridia</taxon>
        <taxon>Lachnospirales</taxon>
        <taxon>Lachnospiraceae</taxon>
        <taxon>Waltera</taxon>
    </lineage>
</organism>
<proteinExistence type="predicted"/>
<keyword evidence="1" id="KW-0812">Transmembrane</keyword>
<feature type="transmembrane region" description="Helical" evidence="1">
    <location>
        <begin position="52"/>
        <end position="70"/>
    </location>
</feature>
<keyword evidence="3" id="KW-1185">Reference proteome</keyword>
<protein>
    <submittedName>
        <fullName evidence="2">Uncharacterized protein</fullName>
    </submittedName>
</protein>
<name>A0A6L5YL82_9FIRM</name>
<reference evidence="2 3" key="1">
    <citation type="submission" date="2019-08" db="EMBL/GenBank/DDBJ databases">
        <title>In-depth cultivation of the pig gut microbiome towards novel bacterial diversity and tailored functional studies.</title>
        <authorList>
            <person name="Wylensek D."/>
            <person name="Hitch T.C.A."/>
            <person name="Clavel T."/>
        </authorList>
    </citation>
    <scope>NUCLEOTIDE SEQUENCE [LARGE SCALE GENOMIC DNA]</scope>
    <source>
        <strain evidence="2 3">WCA3-601-WT-6H</strain>
    </source>
</reference>
<evidence type="ECO:0000313" key="3">
    <source>
        <dbReference type="Proteomes" id="UP000476055"/>
    </source>
</evidence>
<gene>
    <name evidence="2" type="ORF">FYJ59_11680</name>
</gene>
<keyword evidence="1" id="KW-1133">Transmembrane helix</keyword>
<sequence>MDNQKQKKKKSVMDTLSATMVLVLISLLLVFVGYTYLALKNGYTLDDLIDNIVGNLIGVLAAFLLFDILNNKLTQDAYARETSQQITKTLMGEPEILDSFSDEDKKTFLKSTITSMIKDEDAVDMLSTNMEKYFDRARGARIRKMFDYTINLEPNLTEEYVKAGFPGATDGKYYLIDEELKFSVKCLGGTDENYTGDVIRLGFAYDKKSLDGGLLETGQDADFTKSIFNEDLVVEPEAVDFINSIPADKIRDVINDLFMPILRIDNSGDNDDEAQFEVERKSNGFILKFKLDFDRNEANGEHLVSIYFKMPRVWNSIFEVTLVDPTKEPHIKLKYKNGMDVTMYSYLNKESTANVGACIQRAGLYDIAIKDEWIYPKSGVIFHIKKA</sequence>
<accession>A0A6L5YL82</accession>
<dbReference type="AlphaFoldDB" id="A0A6L5YL82"/>
<feature type="transmembrane region" description="Helical" evidence="1">
    <location>
        <begin position="12"/>
        <end position="32"/>
    </location>
</feature>
<dbReference type="RefSeq" id="WP_154497465.1">
    <property type="nucleotide sequence ID" value="NZ_VUMU01000016.1"/>
</dbReference>